<keyword evidence="3" id="KW-1185">Reference proteome</keyword>
<dbReference type="VEuPathDB" id="PlasmoDB:PRELSG_0705600"/>
<name>A0A1J1H2Y3_PLARL</name>
<dbReference type="KEGG" id="prel:PRELSG_0705600"/>
<proteinExistence type="predicted"/>
<gene>
    <name evidence="2" type="ORF">PRELSG_0705600</name>
</gene>
<organism evidence="2 3">
    <name type="scientific">Plasmodium relictum</name>
    <dbReference type="NCBI Taxonomy" id="85471"/>
    <lineage>
        <taxon>Eukaryota</taxon>
        <taxon>Sar</taxon>
        <taxon>Alveolata</taxon>
        <taxon>Apicomplexa</taxon>
        <taxon>Aconoidasida</taxon>
        <taxon>Haemosporida</taxon>
        <taxon>Plasmodiidae</taxon>
        <taxon>Plasmodium</taxon>
        <taxon>Plasmodium (Haemamoeba)</taxon>
    </lineage>
</organism>
<reference evidence="2 3" key="1">
    <citation type="submission" date="2015-04" db="EMBL/GenBank/DDBJ databases">
        <authorList>
            <consortium name="Pathogen Informatics"/>
        </authorList>
    </citation>
    <scope>NUCLEOTIDE SEQUENCE [LARGE SCALE GENOMIC DNA]</scope>
    <source>
        <strain evidence="2 3">SGS1</strain>
    </source>
</reference>
<sequence length="1407" mass="169392">MDKANENVINCRRLHRANMIFATISNDYNYICIITFYENNYNLELFSTNNQMQKIFRKTILDEINKVYINYNNKYICATSKSGSMYILDMKGNIIHKNETMHSLYKPKKIRNKNEFQNFIKRKKKEAISSNTRDQILFEEKDKMINQNINKIFKVDKILKKQNTILTYFNSNNKIHKDKSKYELNSMKYTLSSTFNFRKINKKKKAFNKIGIVKKIDKNNYKNNYKKKKNVHESITTKNNNKTKIVEVIDKKNLETLLSSSKNNYFNSNIDNNINKENNINENCKNSKGNNKNMEFSANDELNSSCSSLSEFSFENNLNDFFMMQDLEKKGKRKKNYNIEYEKFCLEIVDIYWISIEKESKNKFIESTNCFYDYNFYDNLHIIYSLDVAFNILCSINLKIIIYKYNILEHFYKNINSYKELKNNIIYCFKENFLKKCKRKSHYLQFYKLSKCYYKNKTYKLNTSINRYKNKMDQIFLHKQNKTNDLSYFHLNIRDDIIKRIFNDIIIDIKQSYVSNDQHYILINYYINIKEKYISFSSLDFKTNEKRNEKKKKKKKFDLIRIYKNRKKMDNFQSSKCKLCFLGIQKISCIDKECKSVEKIMLYLLYSYNIIQNIYNLYEKMSSIYTKFDDYKKLYKIYENILQLDDNFKKFYYKDREIIYFSKYVKNRKENFDENLYNLFFKENEKHDFAHYYDIMRKMIEDKIVCCSCSKNKFFNENLQNNKIEKFESEIYQIDSYLGCKEKIDISNNQKINNNFNKNITASPPTSKKENDIKEEKNNIITKNNSKVSKRKLINIKRDEVQQNELKKSIKMNSTEKLNCKKLNNLCIKKHNNYTNNTFDCDIIKINGKKKYVNNKNKTCMPFYNLKNVKSYNSNEKKEIHNDNNIKITFKNGNSSNEMKMNNDIIDKKTKEKKITKVFIKDENKNNDKTENSLNTYLEKNIQLSENASEENFLKSRIFIIKNGENICDSCKDLLKKDMLNSFENFELNYEIPKKNIKLSNEEIYNSLIKDIYIMYKEKKCPINILLLLQELSDKELESCMTNFQLILQFYEKTFLQNVNDNLNNLFNIVNICKTLSNNVNIILKKYCNDQISKLHDDIIYCLEKFQSFFQLHKHLNIFLFFMELLLFISKNIYFESFPHYKETFSNYKNIEILKNYHFIKGYKINFNHFDEYLHNNYIKAHKFYLSLNKIRIKLIQIFKSFAYNKNLSSLYNISILNIPINKFNYFTLPKNSKKNNSVQNFSYFDDFVFKNNSKIYPFYICTCDKYSFINITKYYQSEHNFVLIQRKSLKINLYPLDVLNIIAISKSFFYIFTKKDKKLNITSLKVKYGYSKKKHRNNILKYKNNLSNLNNLCVLKCSNLESYFPNPNSFKLKIQILYNSIIANCEPDMCIILHTHSYKEQKGYNK</sequence>
<evidence type="ECO:0000256" key="1">
    <source>
        <dbReference type="SAM" id="Coils"/>
    </source>
</evidence>
<dbReference type="GeneID" id="39735393"/>
<evidence type="ECO:0000313" key="3">
    <source>
        <dbReference type="Proteomes" id="UP000220158"/>
    </source>
</evidence>
<dbReference type="EMBL" id="LN835302">
    <property type="protein sequence ID" value="CRG99292.1"/>
    <property type="molecule type" value="Genomic_DNA"/>
</dbReference>
<dbReference type="OrthoDB" id="45365at2759"/>
<dbReference type="RefSeq" id="XP_028532299.1">
    <property type="nucleotide sequence ID" value="XM_028675740.1"/>
</dbReference>
<keyword evidence="1" id="KW-0175">Coiled coil</keyword>
<accession>A0A1J1H2Y3</accession>
<dbReference type="OMA" id="HKGDHHN"/>
<evidence type="ECO:0000313" key="2">
    <source>
        <dbReference type="EMBL" id="CRG99292.1"/>
    </source>
</evidence>
<protein>
    <submittedName>
        <fullName evidence="2">Uncharacterized protein</fullName>
    </submittedName>
</protein>
<dbReference type="Proteomes" id="UP000220158">
    <property type="component" value="Chromosome 7"/>
</dbReference>
<feature type="coiled-coil region" evidence="1">
    <location>
        <begin position="920"/>
        <end position="947"/>
    </location>
</feature>